<comment type="caution">
    <text evidence="2">The sequence shown here is derived from an EMBL/GenBank/DDBJ whole genome shotgun (WGS) entry which is preliminary data.</text>
</comment>
<dbReference type="Proteomes" id="UP000324222">
    <property type="component" value="Unassembled WGS sequence"/>
</dbReference>
<reference evidence="2 3" key="1">
    <citation type="submission" date="2019-05" db="EMBL/GenBank/DDBJ databases">
        <title>Another draft genome of Portunus trituberculatus and its Hox gene families provides insights of decapod evolution.</title>
        <authorList>
            <person name="Jeong J.-H."/>
            <person name="Song I."/>
            <person name="Kim S."/>
            <person name="Choi T."/>
            <person name="Kim D."/>
            <person name="Ryu S."/>
            <person name="Kim W."/>
        </authorList>
    </citation>
    <scope>NUCLEOTIDE SEQUENCE [LARGE SCALE GENOMIC DNA]</scope>
    <source>
        <tissue evidence="2">Muscle</tissue>
    </source>
</reference>
<feature type="region of interest" description="Disordered" evidence="1">
    <location>
        <begin position="1"/>
        <end position="69"/>
    </location>
</feature>
<protein>
    <submittedName>
        <fullName evidence="2">Uncharacterized protein</fullName>
    </submittedName>
</protein>
<feature type="compositionally biased region" description="Gly residues" evidence="1">
    <location>
        <begin position="33"/>
        <end position="51"/>
    </location>
</feature>
<evidence type="ECO:0000313" key="3">
    <source>
        <dbReference type="Proteomes" id="UP000324222"/>
    </source>
</evidence>
<proteinExistence type="predicted"/>
<accession>A0A5B7J8I3</accession>
<dbReference type="EMBL" id="VSRR010080319">
    <property type="protein sequence ID" value="MPC89228.1"/>
    <property type="molecule type" value="Genomic_DNA"/>
</dbReference>
<feature type="compositionally biased region" description="Gly residues" evidence="1">
    <location>
        <begin position="1"/>
        <end position="21"/>
    </location>
</feature>
<organism evidence="2 3">
    <name type="scientific">Portunus trituberculatus</name>
    <name type="common">Swimming crab</name>
    <name type="synonym">Neptunus trituberculatus</name>
    <dbReference type="NCBI Taxonomy" id="210409"/>
    <lineage>
        <taxon>Eukaryota</taxon>
        <taxon>Metazoa</taxon>
        <taxon>Ecdysozoa</taxon>
        <taxon>Arthropoda</taxon>
        <taxon>Crustacea</taxon>
        <taxon>Multicrustacea</taxon>
        <taxon>Malacostraca</taxon>
        <taxon>Eumalacostraca</taxon>
        <taxon>Eucarida</taxon>
        <taxon>Decapoda</taxon>
        <taxon>Pleocyemata</taxon>
        <taxon>Brachyura</taxon>
        <taxon>Eubrachyura</taxon>
        <taxon>Portunoidea</taxon>
        <taxon>Portunidae</taxon>
        <taxon>Portuninae</taxon>
        <taxon>Portunus</taxon>
    </lineage>
</organism>
<gene>
    <name evidence="2" type="ORF">E2C01_084165</name>
</gene>
<keyword evidence="3" id="KW-1185">Reference proteome</keyword>
<dbReference type="AlphaFoldDB" id="A0A5B7J8I3"/>
<evidence type="ECO:0000313" key="2">
    <source>
        <dbReference type="EMBL" id="MPC89228.1"/>
    </source>
</evidence>
<sequence length="69" mass="6339">MEHCGASGGGGAGSLGPGAGCTAGVDKAEIGLRGNGSGQRRGREAGVGNGVSGPHPPRFPGRAGGAGGQ</sequence>
<evidence type="ECO:0000256" key="1">
    <source>
        <dbReference type="SAM" id="MobiDB-lite"/>
    </source>
</evidence>
<name>A0A5B7J8I3_PORTR</name>